<sequence>MAISLALLLAATHALAPSQPPVTLHYTPKHRLHRNRRGHPEHPGRLDEFILPTARNLGDAVAWRELGAPRSDALDAVLRVHDGDHVARVERASARRFGRARLGPDTFVNRRSHEAFLCGVSLWLDAVDGALNRSSGVEFALSRPPGHHAGRASADGFCVYNYCAAAAAHALDVHKCDWVAILDWDAHHGNGVAAYADEDPRICYASVHQ</sequence>
<dbReference type="SUPFAM" id="SSF52768">
    <property type="entry name" value="Arginase/deacetylase"/>
    <property type="match status" value="1"/>
</dbReference>
<dbReference type="PANTHER" id="PTHR10625">
    <property type="entry name" value="HISTONE DEACETYLASE HDAC1-RELATED"/>
    <property type="match status" value="1"/>
</dbReference>
<dbReference type="GO" id="GO:0004407">
    <property type="term" value="F:histone deacetylase activity"/>
    <property type="evidence" value="ECO:0007669"/>
    <property type="project" value="TreeGrafter"/>
</dbReference>
<feature type="signal peptide" evidence="1">
    <location>
        <begin position="1"/>
        <end position="18"/>
    </location>
</feature>
<dbReference type="GeneID" id="20220738"/>
<protein>
    <recommendedName>
        <fullName evidence="2">Histone deacetylase domain-containing protein</fullName>
    </recommendedName>
</protein>
<dbReference type="PRINTS" id="PR01270">
    <property type="entry name" value="HDASUPER"/>
</dbReference>
<dbReference type="InterPro" id="IPR023801">
    <property type="entry name" value="His_deacetylse_dom"/>
</dbReference>
<reference evidence="3 4" key="1">
    <citation type="journal article" date="2011" name="Proc. Natl. Acad. Sci. U.S.A.">
        <title>Niche of harmful alga Aureococcus anophagefferens revealed through ecogenomics.</title>
        <authorList>
            <person name="Gobler C.J."/>
            <person name="Berry D.L."/>
            <person name="Dyhrman S.T."/>
            <person name="Wilhelm S.W."/>
            <person name="Salamov A."/>
            <person name="Lobanov A.V."/>
            <person name="Zhang Y."/>
            <person name="Collier J.L."/>
            <person name="Wurch L.L."/>
            <person name="Kustka A.B."/>
            <person name="Dill B.D."/>
            <person name="Shah M."/>
            <person name="VerBerkmoes N.C."/>
            <person name="Kuo A."/>
            <person name="Terry A."/>
            <person name="Pangilinan J."/>
            <person name="Lindquist E.A."/>
            <person name="Lucas S."/>
            <person name="Paulsen I.T."/>
            <person name="Hattenrath-Lehmann T.K."/>
            <person name="Talmage S.C."/>
            <person name="Walker E.A."/>
            <person name="Koch F."/>
            <person name="Burson A.M."/>
            <person name="Marcoval M.A."/>
            <person name="Tang Y.Z."/>
            <person name="Lecleir G.R."/>
            <person name="Coyne K.J."/>
            <person name="Berg G.M."/>
            <person name="Bertrand E.M."/>
            <person name="Saito M.A."/>
            <person name="Gladyshev V.N."/>
            <person name="Grigoriev I.V."/>
        </authorList>
    </citation>
    <scope>NUCLEOTIDE SEQUENCE [LARGE SCALE GENOMIC DNA]</scope>
    <source>
        <strain evidence="4">CCMP 1984</strain>
    </source>
</reference>
<organism evidence="4">
    <name type="scientific">Aureococcus anophagefferens</name>
    <name type="common">Harmful bloom alga</name>
    <dbReference type="NCBI Taxonomy" id="44056"/>
    <lineage>
        <taxon>Eukaryota</taxon>
        <taxon>Sar</taxon>
        <taxon>Stramenopiles</taxon>
        <taxon>Ochrophyta</taxon>
        <taxon>Pelagophyceae</taxon>
        <taxon>Pelagomonadales</taxon>
        <taxon>Pelagomonadaceae</taxon>
        <taxon>Aureococcus</taxon>
    </lineage>
</organism>
<dbReference type="Gene3D" id="3.40.800.20">
    <property type="entry name" value="Histone deacetylase domain"/>
    <property type="match status" value="1"/>
</dbReference>
<evidence type="ECO:0000259" key="2">
    <source>
        <dbReference type="Pfam" id="PF00850"/>
    </source>
</evidence>
<dbReference type="Pfam" id="PF00850">
    <property type="entry name" value="Hist_deacetyl"/>
    <property type="match status" value="1"/>
</dbReference>
<dbReference type="InterPro" id="IPR037138">
    <property type="entry name" value="His_deacetylse_dom_sf"/>
</dbReference>
<dbReference type="GO" id="GO:0040029">
    <property type="term" value="P:epigenetic regulation of gene expression"/>
    <property type="evidence" value="ECO:0007669"/>
    <property type="project" value="TreeGrafter"/>
</dbReference>
<dbReference type="Proteomes" id="UP000002729">
    <property type="component" value="Unassembled WGS sequence"/>
</dbReference>
<evidence type="ECO:0000313" key="3">
    <source>
        <dbReference type="EMBL" id="EGB06274.1"/>
    </source>
</evidence>
<keyword evidence="4" id="KW-1185">Reference proteome</keyword>
<dbReference type="PANTHER" id="PTHR10625:SF10">
    <property type="entry name" value="HISTONE DEACETYLASE HDAC1"/>
    <property type="match status" value="1"/>
</dbReference>
<name>F0YEL8_AURAN</name>
<accession>F0YEL8</accession>
<dbReference type="InterPro" id="IPR023696">
    <property type="entry name" value="Ureohydrolase_dom_sf"/>
</dbReference>
<dbReference type="InParanoid" id="F0YEL8"/>
<dbReference type="InterPro" id="IPR000286">
    <property type="entry name" value="HDACs"/>
</dbReference>
<evidence type="ECO:0000256" key="1">
    <source>
        <dbReference type="SAM" id="SignalP"/>
    </source>
</evidence>
<proteinExistence type="predicted"/>
<feature type="chain" id="PRO_5003261617" description="Histone deacetylase domain-containing protein" evidence="1">
    <location>
        <begin position="19"/>
        <end position="209"/>
    </location>
</feature>
<evidence type="ECO:0000313" key="4">
    <source>
        <dbReference type="Proteomes" id="UP000002729"/>
    </source>
</evidence>
<keyword evidence="1" id="KW-0732">Signal</keyword>
<dbReference type="OrthoDB" id="424012at2759"/>
<feature type="domain" description="Histone deacetylase" evidence="2">
    <location>
        <begin position="39"/>
        <end position="209"/>
    </location>
</feature>
<dbReference type="eggNOG" id="KOG1343">
    <property type="taxonomic scope" value="Eukaryota"/>
</dbReference>
<feature type="non-terminal residue" evidence="3">
    <location>
        <position position="209"/>
    </location>
</feature>
<dbReference type="EMBL" id="GL833135">
    <property type="protein sequence ID" value="EGB06274.1"/>
    <property type="molecule type" value="Genomic_DNA"/>
</dbReference>
<dbReference type="RefSeq" id="XP_009038855.1">
    <property type="nucleotide sequence ID" value="XM_009040607.1"/>
</dbReference>
<gene>
    <name evidence="3" type="ORF">AURANDRAFT_29509</name>
</gene>
<dbReference type="KEGG" id="aaf:AURANDRAFT_29509"/>
<dbReference type="AlphaFoldDB" id="F0YEL8"/>